<keyword evidence="3" id="KW-1185">Reference proteome</keyword>
<dbReference type="Proteomes" id="UP001157915">
    <property type="component" value="Unassembled WGS sequence"/>
</dbReference>
<name>A0ABY1NTG6_9BACT</name>
<accession>A0ABY1NTG6</accession>
<dbReference type="InterPro" id="IPR011483">
    <property type="entry name" value="Sde182_NH-like"/>
</dbReference>
<evidence type="ECO:0000313" key="2">
    <source>
        <dbReference type="EMBL" id="SMP17717.1"/>
    </source>
</evidence>
<protein>
    <recommendedName>
        <fullName evidence="1">Cellulose-binding Sde182 nucleoside hydrolase-like domain-containing protein</fullName>
    </recommendedName>
</protein>
<sequence>MSVGFLFGINSASLAQYRVIVSSDFPPIPVTNSDPDDVQSMIRFLLYTNELEVEALIASAGTFEMVADKQTILEVLDKYDLVDENLRKHDPKFPTADYLKSVTFEGRGNRQNIPIKWGCEKQPWNEIIGPGKDSEASSAIIETVDKPDPRPVYIGVWGGAREVAQAIWKVQNTRSPEELEAFLGKMRIFLIACQDASHGWLMDNFPQLHIIESKKTYQGMFKVGSQEWAEENVINNHGPLGAIYPPKAMAGAGVIEGDSPAFLYLLSAARGINDPEDPTQESWGGQYVRVEGTNHYIDGLGPDSISKWKVDFQLDFQIRADWMIY</sequence>
<dbReference type="Gene3D" id="3.90.245.10">
    <property type="entry name" value="Ribonucleoside hydrolase-like"/>
    <property type="match status" value="1"/>
</dbReference>
<reference evidence="2 3" key="1">
    <citation type="submission" date="2017-05" db="EMBL/GenBank/DDBJ databases">
        <authorList>
            <person name="Varghese N."/>
            <person name="Submissions S."/>
        </authorList>
    </citation>
    <scope>NUCLEOTIDE SEQUENCE [LARGE SCALE GENOMIC DNA]</scope>
    <source>
        <strain evidence="2 3">DSM 15360</strain>
    </source>
</reference>
<feature type="domain" description="Cellulose-binding Sde182 nucleoside hydrolase-like" evidence="1">
    <location>
        <begin position="18"/>
        <end position="287"/>
    </location>
</feature>
<proteinExistence type="predicted"/>
<dbReference type="InterPro" id="IPR036452">
    <property type="entry name" value="Ribo_hydro-like"/>
</dbReference>
<evidence type="ECO:0000313" key="3">
    <source>
        <dbReference type="Proteomes" id="UP001157915"/>
    </source>
</evidence>
<comment type="caution">
    <text evidence="2">The sequence shown here is derived from an EMBL/GenBank/DDBJ whole genome shotgun (WGS) entry which is preliminary data.</text>
</comment>
<organism evidence="2 3">
    <name type="scientific">Algoriphagus winogradskyi</name>
    <dbReference type="NCBI Taxonomy" id="237017"/>
    <lineage>
        <taxon>Bacteria</taxon>
        <taxon>Pseudomonadati</taxon>
        <taxon>Bacteroidota</taxon>
        <taxon>Cytophagia</taxon>
        <taxon>Cytophagales</taxon>
        <taxon>Cyclobacteriaceae</taxon>
        <taxon>Algoriphagus</taxon>
    </lineage>
</organism>
<dbReference type="EMBL" id="FXUA01000002">
    <property type="protein sequence ID" value="SMP17717.1"/>
    <property type="molecule type" value="Genomic_DNA"/>
</dbReference>
<dbReference type="Pfam" id="PF07632">
    <property type="entry name" value="Sde182_NH-like"/>
    <property type="match status" value="1"/>
</dbReference>
<dbReference type="SUPFAM" id="SSF53590">
    <property type="entry name" value="Nucleoside hydrolase"/>
    <property type="match status" value="1"/>
</dbReference>
<gene>
    <name evidence="2" type="ORF">SAMN06265367_102800</name>
</gene>
<evidence type="ECO:0000259" key="1">
    <source>
        <dbReference type="Pfam" id="PF07632"/>
    </source>
</evidence>